<dbReference type="PATRIC" id="fig|516051.4.peg.2017"/>
<keyword evidence="2" id="KW-1003">Cell membrane</keyword>
<organism evidence="10 11">
    <name type="scientific">Flagellimonas lutaonensis</name>
    <dbReference type="NCBI Taxonomy" id="516051"/>
    <lineage>
        <taxon>Bacteria</taxon>
        <taxon>Pseudomonadati</taxon>
        <taxon>Bacteroidota</taxon>
        <taxon>Flavobacteriia</taxon>
        <taxon>Flavobacteriales</taxon>
        <taxon>Flavobacteriaceae</taxon>
        <taxon>Flagellimonas</taxon>
    </lineage>
</organism>
<proteinExistence type="inferred from homology"/>
<dbReference type="PANTHER" id="PTHR30572">
    <property type="entry name" value="MEMBRANE COMPONENT OF TRANSPORTER-RELATED"/>
    <property type="match status" value="1"/>
</dbReference>
<sequence length="409" mass="45843">MFSRDTWQEIFVSIRKNKLRTFLAGFTVALGILIFVSLVGLTNGLKNTFNEFFNDDATNTFFVFPGRTTIPYKGYKSNRRIEFDNSDIADIEKNFPLFIDYVTPRITRSALVKYKEESNNYTTRAVAPGHQFAEKTIIMKGRYLNEEDIENKTKYAVIGRLVEKDLFGQKNALGNYIDIGGSVFKVIGVFQDDGGDNEERNIYIPYTTRQLIEKNNDKIDQIILGFKPEIGYAGAMAFEKSLDKFLREKKYISPQDQNGIFIRNVADQLKQNQQFANVLGIIASVFALGTLVAGIIGISNIMVFVVKERTKEIGIRKAMGATPASVIGSILLESIFITTIFGYLGMLIGLAILQSLGTSLEDYFIKNPYINTGLAIIATIFLILFGALAGYIPARRAARIKPIVALRDE</sequence>
<evidence type="ECO:0000256" key="2">
    <source>
        <dbReference type="ARBA" id="ARBA00022475"/>
    </source>
</evidence>
<dbReference type="Proteomes" id="UP000032726">
    <property type="component" value="Chromosome"/>
</dbReference>
<dbReference type="KEGG" id="mlt:VC82_1958"/>
<dbReference type="PANTHER" id="PTHR30572:SF4">
    <property type="entry name" value="ABC TRANSPORTER PERMEASE YTRF"/>
    <property type="match status" value="1"/>
</dbReference>
<evidence type="ECO:0000256" key="5">
    <source>
        <dbReference type="ARBA" id="ARBA00023136"/>
    </source>
</evidence>
<evidence type="ECO:0000256" key="4">
    <source>
        <dbReference type="ARBA" id="ARBA00022989"/>
    </source>
</evidence>
<keyword evidence="11" id="KW-1185">Reference proteome</keyword>
<keyword evidence="4 7" id="KW-1133">Transmembrane helix</keyword>
<gene>
    <name evidence="10" type="ORF">VC82_1958</name>
</gene>
<dbReference type="InterPro" id="IPR050250">
    <property type="entry name" value="Macrolide_Exporter_MacB"/>
</dbReference>
<evidence type="ECO:0000256" key="3">
    <source>
        <dbReference type="ARBA" id="ARBA00022692"/>
    </source>
</evidence>
<name>A0A0D5YUK3_9FLAO</name>
<dbReference type="GO" id="GO:0022857">
    <property type="term" value="F:transmembrane transporter activity"/>
    <property type="evidence" value="ECO:0007669"/>
    <property type="project" value="TreeGrafter"/>
</dbReference>
<dbReference type="Pfam" id="PF02687">
    <property type="entry name" value="FtsX"/>
    <property type="match status" value="1"/>
</dbReference>
<dbReference type="InterPro" id="IPR003838">
    <property type="entry name" value="ABC3_permease_C"/>
</dbReference>
<evidence type="ECO:0000259" key="8">
    <source>
        <dbReference type="Pfam" id="PF02687"/>
    </source>
</evidence>
<comment type="subcellular location">
    <subcellularLocation>
        <location evidence="1">Cell membrane</location>
        <topology evidence="1">Multi-pass membrane protein</topology>
    </subcellularLocation>
</comment>
<dbReference type="Pfam" id="PF12704">
    <property type="entry name" value="MacB_PCD"/>
    <property type="match status" value="1"/>
</dbReference>
<evidence type="ECO:0000313" key="10">
    <source>
        <dbReference type="EMBL" id="AKA35561.1"/>
    </source>
</evidence>
<dbReference type="GO" id="GO:0005886">
    <property type="term" value="C:plasma membrane"/>
    <property type="evidence" value="ECO:0007669"/>
    <property type="project" value="UniProtKB-SubCell"/>
</dbReference>
<reference evidence="10 11" key="1">
    <citation type="submission" date="2015-03" db="EMBL/GenBank/DDBJ databases">
        <title>Complete genome sequence of Muricauda lutaonensis CC-HSB-11T, isolated from a coastal hot spring.</title>
        <authorList>
            <person name="Kim K.M."/>
        </authorList>
    </citation>
    <scope>NUCLEOTIDE SEQUENCE [LARGE SCALE GENOMIC DNA]</scope>
    <source>
        <strain evidence="10 11">CC-HSB-11</strain>
    </source>
</reference>
<keyword evidence="5 7" id="KW-0472">Membrane</keyword>
<evidence type="ECO:0000256" key="6">
    <source>
        <dbReference type="ARBA" id="ARBA00038076"/>
    </source>
</evidence>
<keyword evidence="3 7" id="KW-0812">Transmembrane</keyword>
<dbReference type="EMBL" id="CP011071">
    <property type="protein sequence ID" value="AKA35561.1"/>
    <property type="molecule type" value="Genomic_DNA"/>
</dbReference>
<accession>A0A0D5YUK3</accession>
<dbReference type="RefSeq" id="WP_045802206.1">
    <property type="nucleotide sequence ID" value="NZ_CP011071.1"/>
</dbReference>
<dbReference type="InterPro" id="IPR025857">
    <property type="entry name" value="MacB_PCD"/>
</dbReference>
<evidence type="ECO:0000256" key="1">
    <source>
        <dbReference type="ARBA" id="ARBA00004651"/>
    </source>
</evidence>
<feature type="domain" description="MacB-like periplasmic core" evidence="9">
    <location>
        <begin position="21"/>
        <end position="228"/>
    </location>
</feature>
<feature type="transmembrane region" description="Helical" evidence="7">
    <location>
        <begin position="278"/>
        <end position="305"/>
    </location>
</feature>
<evidence type="ECO:0000256" key="7">
    <source>
        <dbReference type="SAM" id="Phobius"/>
    </source>
</evidence>
<feature type="transmembrane region" description="Helical" evidence="7">
    <location>
        <begin position="373"/>
        <end position="392"/>
    </location>
</feature>
<dbReference type="OrthoDB" id="9770036at2"/>
<evidence type="ECO:0000313" key="11">
    <source>
        <dbReference type="Proteomes" id="UP000032726"/>
    </source>
</evidence>
<feature type="domain" description="ABC3 transporter permease C-terminal" evidence="8">
    <location>
        <begin position="285"/>
        <end position="402"/>
    </location>
</feature>
<feature type="transmembrane region" description="Helical" evidence="7">
    <location>
        <begin position="21"/>
        <end position="41"/>
    </location>
</feature>
<protein>
    <submittedName>
        <fullName evidence="10">ABC transporter, putative permease</fullName>
    </submittedName>
</protein>
<dbReference type="AlphaFoldDB" id="A0A0D5YUK3"/>
<feature type="transmembrane region" description="Helical" evidence="7">
    <location>
        <begin position="326"/>
        <end position="353"/>
    </location>
</feature>
<dbReference type="HOGENOM" id="CLU_000604_8_0_10"/>
<evidence type="ECO:0000259" key="9">
    <source>
        <dbReference type="Pfam" id="PF12704"/>
    </source>
</evidence>
<dbReference type="STRING" id="516051.VC82_1958"/>
<comment type="similarity">
    <text evidence="6">Belongs to the ABC-4 integral membrane protein family.</text>
</comment>